<evidence type="ECO:0000256" key="1">
    <source>
        <dbReference type="ARBA" id="ARBA00022679"/>
    </source>
</evidence>
<evidence type="ECO:0000313" key="4">
    <source>
        <dbReference type="EMBL" id="GAA3610225.1"/>
    </source>
</evidence>
<sequence length="272" mass="28774">MSSLVAVSWLAGHLEEVVLLDASIRRTETGYVSGLPEYEAGHLPGARFADVFEQFSDPEAGFAFGAPTKQQLEDAARSVGITGDTTVVVYDRLSGAWAARLWWVFRSFGIERVFVLDGGLSAWTAAGLELVTGPDQGPGQPGDVTAVPQEGFFVGLSEVQALSENPSADDPVVCALRESEYDKGYIPNSSSLPYPSLLAPDGTVDLDRARRAAQGYDTADQVVLYCGGAINAAGLALALTEGGLPIGRITLYDGSLSEWKSDPARPLTTSQS</sequence>
<dbReference type="Proteomes" id="UP001501074">
    <property type="component" value="Unassembled WGS sequence"/>
</dbReference>
<dbReference type="SUPFAM" id="SSF52821">
    <property type="entry name" value="Rhodanese/Cell cycle control phosphatase"/>
    <property type="match status" value="2"/>
</dbReference>
<dbReference type="CDD" id="cd01448">
    <property type="entry name" value="TST_Repeat_1"/>
    <property type="match status" value="1"/>
</dbReference>
<dbReference type="PANTHER" id="PTHR11364:SF27">
    <property type="entry name" value="SULFURTRANSFERASE"/>
    <property type="match status" value="1"/>
</dbReference>
<proteinExistence type="predicted"/>
<evidence type="ECO:0000256" key="2">
    <source>
        <dbReference type="ARBA" id="ARBA00022737"/>
    </source>
</evidence>
<dbReference type="RefSeq" id="WP_231487278.1">
    <property type="nucleotide sequence ID" value="NZ_BAAAZO010000003.1"/>
</dbReference>
<protein>
    <submittedName>
        <fullName evidence="4">Rhodanese-like domain-containing protein</fullName>
    </submittedName>
</protein>
<feature type="domain" description="Rhodanese" evidence="3">
    <location>
        <begin position="178"/>
        <end position="268"/>
    </location>
</feature>
<keyword evidence="2" id="KW-0677">Repeat</keyword>
<evidence type="ECO:0000259" key="3">
    <source>
        <dbReference type="PROSITE" id="PS50206"/>
    </source>
</evidence>
<reference evidence="5" key="1">
    <citation type="journal article" date="2019" name="Int. J. Syst. Evol. Microbiol.">
        <title>The Global Catalogue of Microorganisms (GCM) 10K type strain sequencing project: providing services to taxonomists for standard genome sequencing and annotation.</title>
        <authorList>
            <consortium name="The Broad Institute Genomics Platform"/>
            <consortium name="The Broad Institute Genome Sequencing Center for Infectious Disease"/>
            <person name="Wu L."/>
            <person name="Ma J."/>
        </authorList>
    </citation>
    <scope>NUCLEOTIDE SEQUENCE [LARGE SCALE GENOMIC DNA]</scope>
    <source>
        <strain evidence="5">JCM 16902</strain>
    </source>
</reference>
<evidence type="ECO:0000313" key="5">
    <source>
        <dbReference type="Proteomes" id="UP001501074"/>
    </source>
</evidence>
<gene>
    <name evidence="4" type="ORF">GCM10022223_27960</name>
</gene>
<name>A0ABP6ZIZ8_9ACTN</name>
<comment type="caution">
    <text evidence="4">The sequence shown here is derived from an EMBL/GenBank/DDBJ whole genome shotgun (WGS) entry which is preliminary data.</text>
</comment>
<dbReference type="Pfam" id="PF00581">
    <property type="entry name" value="Rhodanese"/>
    <property type="match status" value="2"/>
</dbReference>
<dbReference type="EMBL" id="BAAAZO010000003">
    <property type="protein sequence ID" value="GAA3610225.1"/>
    <property type="molecule type" value="Genomic_DNA"/>
</dbReference>
<keyword evidence="5" id="KW-1185">Reference proteome</keyword>
<dbReference type="PROSITE" id="PS50206">
    <property type="entry name" value="RHODANESE_3"/>
    <property type="match status" value="2"/>
</dbReference>
<dbReference type="Gene3D" id="3.40.250.10">
    <property type="entry name" value="Rhodanese-like domain"/>
    <property type="match status" value="2"/>
</dbReference>
<dbReference type="InterPro" id="IPR001763">
    <property type="entry name" value="Rhodanese-like_dom"/>
</dbReference>
<dbReference type="InterPro" id="IPR045078">
    <property type="entry name" value="TST/MPST-like"/>
</dbReference>
<dbReference type="PANTHER" id="PTHR11364">
    <property type="entry name" value="THIOSULFATE SULFERTANSFERASE"/>
    <property type="match status" value="1"/>
</dbReference>
<organism evidence="4 5">
    <name type="scientific">Kineosporia mesophila</name>
    <dbReference type="NCBI Taxonomy" id="566012"/>
    <lineage>
        <taxon>Bacteria</taxon>
        <taxon>Bacillati</taxon>
        <taxon>Actinomycetota</taxon>
        <taxon>Actinomycetes</taxon>
        <taxon>Kineosporiales</taxon>
        <taxon>Kineosporiaceae</taxon>
        <taxon>Kineosporia</taxon>
    </lineage>
</organism>
<dbReference type="SMART" id="SM00450">
    <property type="entry name" value="RHOD"/>
    <property type="match status" value="2"/>
</dbReference>
<keyword evidence="1" id="KW-0808">Transferase</keyword>
<accession>A0ABP6ZIZ8</accession>
<dbReference type="InterPro" id="IPR036873">
    <property type="entry name" value="Rhodanese-like_dom_sf"/>
</dbReference>
<feature type="domain" description="Rhodanese" evidence="3">
    <location>
        <begin position="13"/>
        <end position="132"/>
    </location>
</feature>